<evidence type="ECO:0000256" key="3">
    <source>
        <dbReference type="ARBA" id="ARBA00023163"/>
    </source>
</evidence>
<dbReference type="EMBL" id="FNDW01000002">
    <property type="protein sequence ID" value="SDH79600.1"/>
    <property type="molecule type" value="Genomic_DNA"/>
</dbReference>
<dbReference type="Gene3D" id="1.10.10.60">
    <property type="entry name" value="Homeodomain-like"/>
    <property type="match status" value="1"/>
</dbReference>
<evidence type="ECO:0000313" key="5">
    <source>
        <dbReference type="EMBL" id="SDH79600.1"/>
    </source>
</evidence>
<dbReference type="PANTHER" id="PTHR43280:SF32">
    <property type="entry name" value="TRANSCRIPTIONAL REGULATORY PROTEIN"/>
    <property type="match status" value="1"/>
</dbReference>
<organism evidence="5 6">
    <name type="scientific">Chryseobacterium taeanense</name>
    <dbReference type="NCBI Taxonomy" id="311334"/>
    <lineage>
        <taxon>Bacteria</taxon>
        <taxon>Pseudomonadati</taxon>
        <taxon>Bacteroidota</taxon>
        <taxon>Flavobacteriia</taxon>
        <taxon>Flavobacteriales</taxon>
        <taxon>Weeksellaceae</taxon>
        <taxon>Chryseobacterium group</taxon>
        <taxon>Chryseobacterium</taxon>
    </lineage>
</organism>
<dbReference type="InterPro" id="IPR009057">
    <property type="entry name" value="Homeodomain-like_sf"/>
</dbReference>
<keyword evidence="1" id="KW-0805">Transcription regulation</keyword>
<keyword evidence="6" id="KW-1185">Reference proteome</keyword>
<evidence type="ECO:0000259" key="4">
    <source>
        <dbReference type="PROSITE" id="PS01124"/>
    </source>
</evidence>
<evidence type="ECO:0000256" key="1">
    <source>
        <dbReference type="ARBA" id="ARBA00023015"/>
    </source>
</evidence>
<dbReference type="PANTHER" id="PTHR43280">
    <property type="entry name" value="ARAC-FAMILY TRANSCRIPTIONAL REGULATOR"/>
    <property type="match status" value="1"/>
</dbReference>
<dbReference type="STRING" id="311334.SAMN05421846_10282"/>
<dbReference type="InterPro" id="IPR018060">
    <property type="entry name" value="HTH_AraC"/>
</dbReference>
<sequence>MYIITDQLKDIGFSVNRLDHIIKRNNNKKKLNTLEFYCICIILKDIRMSVENVPYTIESSNMVFIGPQKTVEFDTANGHDALIITFSSSFYERSVKDSLFLNSKLFFNDNSDIFTAPLINQEEMRIVFMDRMESFRKKDRSLYISAAHNAIEKLILDAFLYIPTQEVRKDVKFDYLYCVNRFKIILQRDYKTSKKVSHYASELNITPRKLTEMTEYILGKTAKHVIIEKLIHESKKLLSYSNYTISQIAYELGFSDEGNFTNFFKKHTQKNPSEMRNN</sequence>
<dbReference type="Pfam" id="PF12833">
    <property type="entry name" value="HTH_18"/>
    <property type="match status" value="1"/>
</dbReference>
<gene>
    <name evidence="5" type="ORF">SAMN05421846_10282</name>
</gene>
<name>A0A1G8FBV2_9FLAO</name>
<reference evidence="6" key="1">
    <citation type="submission" date="2016-10" db="EMBL/GenBank/DDBJ databases">
        <authorList>
            <person name="Varghese N."/>
            <person name="Submissions S."/>
        </authorList>
    </citation>
    <scope>NUCLEOTIDE SEQUENCE [LARGE SCALE GENOMIC DNA]</scope>
    <source>
        <strain evidence="6">DSM 17071</strain>
    </source>
</reference>
<dbReference type="SUPFAM" id="SSF46689">
    <property type="entry name" value="Homeodomain-like"/>
    <property type="match status" value="1"/>
</dbReference>
<evidence type="ECO:0000256" key="2">
    <source>
        <dbReference type="ARBA" id="ARBA00023125"/>
    </source>
</evidence>
<dbReference type="GO" id="GO:0043565">
    <property type="term" value="F:sequence-specific DNA binding"/>
    <property type="evidence" value="ECO:0007669"/>
    <property type="project" value="InterPro"/>
</dbReference>
<keyword evidence="2 5" id="KW-0238">DNA-binding</keyword>
<keyword evidence="3" id="KW-0804">Transcription</keyword>
<dbReference type="Proteomes" id="UP000198869">
    <property type="component" value="Unassembled WGS sequence"/>
</dbReference>
<dbReference type="SMART" id="SM00342">
    <property type="entry name" value="HTH_ARAC"/>
    <property type="match status" value="1"/>
</dbReference>
<protein>
    <submittedName>
        <fullName evidence="5">AraC-type DNA-binding protein</fullName>
    </submittedName>
</protein>
<dbReference type="OrthoDB" id="1274460at2"/>
<dbReference type="PROSITE" id="PS01124">
    <property type="entry name" value="HTH_ARAC_FAMILY_2"/>
    <property type="match status" value="1"/>
</dbReference>
<evidence type="ECO:0000313" key="6">
    <source>
        <dbReference type="Proteomes" id="UP000198869"/>
    </source>
</evidence>
<proteinExistence type="predicted"/>
<feature type="domain" description="HTH araC/xylS-type" evidence="4">
    <location>
        <begin position="180"/>
        <end position="278"/>
    </location>
</feature>
<accession>A0A1G8FBV2</accession>
<dbReference type="GO" id="GO:0003700">
    <property type="term" value="F:DNA-binding transcription factor activity"/>
    <property type="evidence" value="ECO:0007669"/>
    <property type="project" value="InterPro"/>
</dbReference>
<dbReference type="AlphaFoldDB" id="A0A1G8FBV2"/>